<name>A0ABP8N0G4_9BACT</name>
<keyword evidence="1" id="KW-0812">Transmembrane</keyword>
<feature type="transmembrane region" description="Helical" evidence="1">
    <location>
        <begin position="51"/>
        <end position="73"/>
    </location>
</feature>
<dbReference type="Proteomes" id="UP001501175">
    <property type="component" value="Unassembled WGS sequence"/>
</dbReference>
<dbReference type="Pfam" id="PF13572">
    <property type="entry name" value="DUF4134"/>
    <property type="match status" value="1"/>
</dbReference>
<gene>
    <name evidence="3" type="ORF">GCM10023189_32560</name>
</gene>
<evidence type="ECO:0000313" key="3">
    <source>
        <dbReference type="EMBL" id="GAA4459228.1"/>
    </source>
</evidence>
<keyword evidence="1" id="KW-1133">Transmembrane helix</keyword>
<dbReference type="RefSeq" id="WP_345244932.1">
    <property type="nucleotide sequence ID" value="NZ_BAABHD010000031.1"/>
</dbReference>
<dbReference type="EMBL" id="BAABHD010000031">
    <property type="protein sequence ID" value="GAA4459228.1"/>
    <property type="molecule type" value="Genomic_DNA"/>
</dbReference>
<sequence>MYNRAKKSVLRAAMALCLLGIHGVVLAQPGAGNGAGALSTTATTIRSYATSAQTIVLALGVVIGLVGAVRVYSKFHNGDPDTMKAVMSWFGAALFLVAVGTILTSFFG</sequence>
<reference evidence="4" key="1">
    <citation type="journal article" date="2019" name="Int. J. Syst. Evol. Microbiol.">
        <title>The Global Catalogue of Microorganisms (GCM) 10K type strain sequencing project: providing services to taxonomists for standard genome sequencing and annotation.</title>
        <authorList>
            <consortium name="The Broad Institute Genomics Platform"/>
            <consortium name="The Broad Institute Genome Sequencing Center for Infectious Disease"/>
            <person name="Wu L."/>
            <person name="Ma J."/>
        </authorList>
    </citation>
    <scope>NUCLEOTIDE SEQUENCE [LARGE SCALE GENOMIC DNA]</scope>
    <source>
        <strain evidence="4">JCM 17927</strain>
    </source>
</reference>
<protein>
    <submittedName>
        <fullName evidence="3">DUF4134 domain-containing protein</fullName>
    </submittedName>
</protein>
<keyword evidence="2" id="KW-0732">Signal</keyword>
<evidence type="ECO:0000256" key="1">
    <source>
        <dbReference type="SAM" id="Phobius"/>
    </source>
</evidence>
<organism evidence="3 4">
    <name type="scientific">Nibrella saemangeumensis</name>
    <dbReference type="NCBI Taxonomy" id="1084526"/>
    <lineage>
        <taxon>Bacteria</taxon>
        <taxon>Pseudomonadati</taxon>
        <taxon>Bacteroidota</taxon>
        <taxon>Cytophagia</taxon>
        <taxon>Cytophagales</taxon>
        <taxon>Spirosomataceae</taxon>
        <taxon>Nibrella</taxon>
    </lineage>
</organism>
<comment type="caution">
    <text evidence="3">The sequence shown here is derived from an EMBL/GenBank/DDBJ whole genome shotgun (WGS) entry which is preliminary data.</text>
</comment>
<dbReference type="InterPro" id="IPR025408">
    <property type="entry name" value="DUF4134"/>
</dbReference>
<feature type="chain" id="PRO_5046180449" evidence="2">
    <location>
        <begin position="28"/>
        <end position="108"/>
    </location>
</feature>
<proteinExistence type="predicted"/>
<evidence type="ECO:0000313" key="4">
    <source>
        <dbReference type="Proteomes" id="UP001501175"/>
    </source>
</evidence>
<keyword evidence="4" id="KW-1185">Reference proteome</keyword>
<evidence type="ECO:0000256" key="2">
    <source>
        <dbReference type="SAM" id="SignalP"/>
    </source>
</evidence>
<feature type="signal peptide" evidence="2">
    <location>
        <begin position="1"/>
        <end position="27"/>
    </location>
</feature>
<keyword evidence="1" id="KW-0472">Membrane</keyword>
<feature type="transmembrane region" description="Helical" evidence="1">
    <location>
        <begin position="85"/>
        <end position="107"/>
    </location>
</feature>
<accession>A0ABP8N0G4</accession>